<dbReference type="SMART" id="SM00409">
    <property type="entry name" value="IG"/>
    <property type="match status" value="2"/>
</dbReference>
<feature type="chain" id="PRO_5040334954" description="Ig-like domain-containing protein" evidence="3">
    <location>
        <begin position="22"/>
        <end position="480"/>
    </location>
</feature>
<proteinExistence type="predicted"/>
<dbReference type="Proteomes" id="UP001152803">
    <property type="component" value="Unassembled WGS sequence"/>
</dbReference>
<evidence type="ECO:0000259" key="4">
    <source>
        <dbReference type="PROSITE" id="PS50835"/>
    </source>
</evidence>
<keyword evidence="6" id="KW-1185">Reference proteome</keyword>
<gene>
    <name evidence="5" type="ORF">COCON_G00072720</name>
</gene>
<dbReference type="SMART" id="SM00408">
    <property type="entry name" value="IGc2"/>
    <property type="match status" value="2"/>
</dbReference>
<dbReference type="EMBL" id="JAFJMO010000005">
    <property type="protein sequence ID" value="KAJ8275520.1"/>
    <property type="molecule type" value="Genomic_DNA"/>
</dbReference>
<dbReference type="GO" id="GO:0007160">
    <property type="term" value="P:cell-matrix adhesion"/>
    <property type="evidence" value="ECO:0007669"/>
    <property type="project" value="TreeGrafter"/>
</dbReference>
<feature type="transmembrane region" description="Helical" evidence="2">
    <location>
        <begin position="416"/>
        <end position="435"/>
    </location>
</feature>
<dbReference type="PROSITE" id="PS50835">
    <property type="entry name" value="IG_LIKE"/>
    <property type="match status" value="2"/>
</dbReference>
<dbReference type="InterPro" id="IPR003598">
    <property type="entry name" value="Ig_sub2"/>
</dbReference>
<sequence length="480" mass="51455">MASDGSLTAIAILLFSTFTQGHFGNLDRSYSVNVTEGQPATLPCRMEDDHEYNLVQIEWKKVEDHQEHMIAIYNPRHGPPHHIWNNLATFPAGTVKIKAHLQVTAAQVSARVTHRPVREGDNVTIICTSALPAGSYFLWPSKNKSSILENKDGRFTLPNVTREDSDLYTCQPGNSSLGLSGHSATVNVTVNYLREIECDTPRSIEVTAGQNVTITCAANSSQSSQYTWRKDGVEVSRSSSLRLGPVSAEQAGVYVLTAAVTDTGLQRQAQFSVAVRSGFTELPSSIAPPISPTATNDNSPDVTVRSTAVSMATEGSATGSVSPPPAWSANSAAPKRNVSTGPAGPFNATLPPFDFNATDTENASSHGQPATTPEQPTVTPSLGSSVTATVHLSNSSRNLTTNVGVTNTESADGSRYVVLIVLPVVLLLLVILLLYRRHMVQRKMDMPPPFKPPPTPVKYTSVRTQEASVTVQQPQGNGTQ</sequence>
<evidence type="ECO:0000313" key="5">
    <source>
        <dbReference type="EMBL" id="KAJ8275520.1"/>
    </source>
</evidence>
<evidence type="ECO:0000256" key="2">
    <source>
        <dbReference type="SAM" id="Phobius"/>
    </source>
</evidence>
<keyword evidence="2" id="KW-0812">Transmembrane</keyword>
<evidence type="ECO:0000313" key="6">
    <source>
        <dbReference type="Proteomes" id="UP001152803"/>
    </source>
</evidence>
<keyword evidence="2" id="KW-0472">Membrane</keyword>
<keyword evidence="3" id="KW-0732">Signal</keyword>
<feature type="domain" description="Ig-like" evidence="4">
    <location>
        <begin position="91"/>
        <end position="189"/>
    </location>
</feature>
<dbReference type="GO" id="GO:0006954">
    <property type="term" value="P:inflammatory response"/>
    <property type="evidence" value="ECO:0007669"/>
    <property type="project" value="TreeGrafter"/>
</dbReference>
<reference evidence="5" key="1">
    <citation type="journal article" date="2023" name="Science">
        <title>Genome structures resolve the early diversification of teleost fishes.</title>
        <authorList>
            <person name="Parey E."/>
            <person name="Louis A."/>
            <person name="Montfort J."/>
            <person name="Bouchez O."/>
            <person name="Roques C."/>
            <person name="Iampietro C."/>
            <person name="Lluch J."/>
            <person name="Castinel A."/>
            <person name="Donnadieu C."/>
            <person name="Desvignes T."/>
            <person name="Floi Bucao C."/>
            <person name="Jouanno E."/>
            <person name="Wen M."/>
            <person name="Mejri S."/>
            <person name="Dirks R."/>
            <person name="Jansen H."/>
            <person name="Henkel C."/>
            <person name="Chen W.J."/>
            <person name="Zahm M."/>
            <person name="Cabau C."/>
            <person name="Klopp C."/>
            <person name="Thompson A.W."/>
            <person name="Robinson-Rechavi M."/>
            <person name="Braasch I."/>
            <person name="Lecointre G."/>
            <person name="Bobe J."/>
            <person name="Postlethwait J.H."/>
            <person name="Berthelot C."/>
            <person name="Roest Crollius H."/>
            <person name="Guiguen Y."/>
        </authorList>
    </citation>
    <scope>NUCLEOTIDE SEQUENCE</scope>
    <source>
        <strain evidence="5">Concon-B</strain>
    </source>
</reference>
<evidence type="ECO:0000256" key="3">
    <source>
        <dbReference type="SAM" id="SignalP"/>
    </source>
</evidence>
<dbReference type="AlphaFoldDB" id="A0A9Q1DN25"/>
<dbReference type="OrthoDB" id="10012075at2759"/>
<feature type="region of interest" description="Disordered" evidence="1">
    <location>
        <begin position="282"/>
        <end position="383"/>
    </location>
</feature>
<feature type="compositionally biased region" description="Polar residues" evidence="1">
    <location>
        <begin position="461"/>
        <end position="480"/>
    </location>
</feature>
<dbReference type="Pfam" id="PF13895">
    <property type="entry name" value="Ig_2"/>
    <property type="match status" value="1"/>
</dbReference>
<feature type="domain" description="Ig-like" evidence="4">
    <location>
        <begin position="200"/>
        <end position="272"/>
    </location>
</feature>
<dbReference type="InterPro" id="IPR003599">
    <property type="entry name" value="Ig_sub"/>
</dbReference>
<dbReference type="PANTHER" id="PTHR15317:SF1">
    <property type="entry name" value="T-CELL SURFACE PROTEIN TACTILE"/>
    <property type="match status" value="1"/>
</dbReference>
<keyword evidence="2" id="KW-1133">Transmembrane helix</keyword>
<dbReference type="SUPFAM" id="SSF48726">
    <property type="entry name" value="Immunoglobulin"/>
    <property type="match status" value="3"/>
</dbReference>
<feature type="compositionally biased region" description="Low complexity" evidence="1">
    <location>
        <begin position="283"/>
        <end position="295"/>
    </location>
</feature>
<dbReference type="CDD" id="cd00096">
    <property type="entry name" value="Ig"/>
    <property type="match status" value="1"/>
</dbReference>
<feature type="compositionally biased region" description="Polar residues" evidence="1">
    <location>
        <begin position="296"/>
        <end position="319"/>
    </location>
</feature>
<dbReference type="InterPro" id="IPR007110">
    <property type="entry name" value="Ig-like_dom"/>
</dbReference>
<feature type="signal peptide" evidence="3">
    <location>
        <begin position="1"/>
        <end position="21"/>
    </location>
</feature>
<accession>A0A9Q1DN25</accession>
<feature type="compositionally biased region" description="Polar residues" evidence="1">
    <location>
        <begin position="357"/>
        <end position="383"/>
    </location>
</feature>
<evidence type="ECO:0000256" key="1">
    <source>
        <dbReference type="SAM" id="MobiDB-lite"/>
    </source>
</evidence>
<name>A0A9Q1DN25_CONCO</name>
<protein>
    <recommendedName>
        <fullName evidence="4">Ig-like domain-containing protein</fullName>
    </recommendedName>
</protein>
<dbReference type="Gene3D" id="2.60.40.10">
    <property type="entry name" value="Immunoglobulins"/>
    <property type="match status" value="3"/>
</dbReference>
<feature type="region of interest" description="Disordered" evidence="1">
    <location>
        <begin position="446"/>
        <end position="480"/>
    </location>
</feature>
<dbReference type="InterPro" id="IPR036179">
    <property type="entry name" value="Ig-like_dom_sf"/>
</dbReference>
<dbReference type="InterPro" id="IPR013783">
    <property type="entry name" value="Ig-like_fold"/>
</dbReference>
<feature type="compositionally biased region" description="Pro residues" evidence="1">
    <location>
        <begin position="446"/>
        <end position="456"/>
    </location>
</feature>
<dbReference type="Pfam" id="PF13927">
    <property type="entry name" value="Ig_3"/>
    <property type="match status" value="1"/>
</dbReference>
<dbReference type="PANTHER" id="PTHR15317">
    <property type="entry name" value="T-CELL SURFACE PROTEIN TACTILE"/>
    <property type="match status" value="1"/>
</dbReference>
<dbReference type="InterPro" id="IPR042381">
    <property type="entry name" value="CD96"/>
</dbReference>
<comment type="caution">
    <text evidence="5">The sequence shown here is derived from an EMBL/GenBank/DDBJ whole genome shotgun (WGS) entry which is preliminary data.</text>
</comment>
<organism evidence="5 6">
    <name type="scientific">Conger conger</name>
    <name type="common">Conger eel</name>
    <name type="synonym">Muraena conger</name>
    <dbReference type="NCBI Taxonomy" id="82655"/>
    <lineage>
        <taxon>Eukaryota</taxon>
        <taxon>Metazoa</taxon>
        <taxon>Chordata</taxon>
        <taxon>Craniata</taxon>
        <taxon>Vertebrata</taxon>
        <taxon>Euteleostomi</taxon>
        <taxon>Actinopterygii</taxon>
        <taxon>Neopterygii</taxon>
        <taxon>Teleostei</taxon>
        <taxon>Anguilliformes</taxon>
        <taxon>Congridae</taxon>
        <taxon>Conger</taxon>
    </lineage>
</organism>